<sequence length="123" mass="14119">MYFIAIFSSKYTRAELKRTELFCDYALDDNELFSPKRSWRWKLNDKGQRLSWSKRCGVAGTSGKRILAGRGFRSKKVFNTMNGFVKDKGLNATERVQTAPEQCAICREKGNLKASPFYAYALL</sequence>
<proteinExistence type="predicted"/>
<comment type="caution">
    <text evidence="1">The sequence shown here is derived from an EMBL/GenBank/DDBJ whole genome shotgun (WGS) entry which is preliminary data.</text>
</comment>
<accession>A0A0V0Y5K3</accession>
<reference evidence="1 2" key="1">
    <citation type="submission" date="2015-01" db="EMBL/GenBank/DDBJ databases">
        <title>Evolution of Trichinella species and genotypes.</title>
        <authorList>
            <person name="Korhonen P.K."/>
            <person name="Edoardo P."/>
            <person name="Giuseppe L.R."/>
            <person name="Gasser R.B."/>
        </authorList>
    </citation>
    <scope>NUCLEOTIDE SEQUENCE [LARGE SCALE GENOMIC DNA]</scope>
    <source>
        <strain evidence="1">ISS141</strain>
    </source>
</reference>
<protein>
    <submittedName>
        <fullName evidence="1">Uncharacterized protein</fullName>
    </submittedName>
</protein>
<dbReference type="AlphaFoldDB" id="A0A0V0Y5K3"/>
<gene>
    <name evidence="1" type="ORF">T4E_12284</name>
</gene>
<evidence type="ECO:0000313" key="1">
    <source>
        <dbReference type="EMBL" id="KRX95555.1"/>
    </source>
</evidence>
<organism evidence="1 2">
    <name type="scientific">Trichinella pseudospiralis</name>
    <name type="common">Parasitic roundworm</name>
    <dbReference type="NCBI Taxonomy" id="6337"/>
    <lineage>
        <taxon>Eukaryota</taxon>
        <taxon>Metazoa</taxon>
        <taxon>Ecdysozoa</taxon>
        <taxon>Nematoda</taxon>
        <taxon>Enoplea</taxon>
        <taxon>Dorylaimia</taxon>
        <taxon>Trichinellida</taxon>
        <taxon>Trichinellidae</taxon>
        <taxon>Trichinella</taxon>
    </lineage>
</organism>
<evidence type="ECO:0000313" key="2">
    <source>
        <dbReference type="Proteomes" id="UP000054815"/>
    </source>
</evidence>
<name>A0A0V0Y5K3_TRIPS</name>
<dbReference type="Proteomes" id="UP000054815">
    <property type="component" value="Unassembled WGS sequence"/>
</dbReference>
<dbReference type="EMBL" id="JYDU01000054">
    <property type="protein sequence ID" value="KRX95555.1"/>
    <property type="molecule type" value="Genomic_DNA"/>
</dbReference>